<name>A0AAD7F731_9AGAR</name>
<proteinExistence type="predicted"/>
<dbReference type="InterPro" id="IPR040521">
    <property type="entry name" value="KDZ"/>
</dbReference>
<reference evidence="2" key="1">
    <citation type="submission" date="2023-03" db="EMBL/GenBank/DDBJ databases">
        <title>Massive genome expansion in bonnet fungi (Mycena s.s.) driven by repeated elements and novel gene families across ecological guilds.</title>
        <authorList>
            <consortium name="Lawrence Berkeley National Laboratory"/>
            <person name="Harder C.B."/>
            <person name="Miyauchi S."/>
            <person name="Viragh M."/>
            <person name="Kuo A."/>
            <person name="Thoen E."/>
            <person name="Andreopoulos B."/>
            <person name="Lu D."/>
            <person name="Skrede I."/>
            <person name="Drula E."/>
            <person name="Henrissat B."/>
            <person name="Morin E."/>
            <person name="Kohler A."/>
            <person name="Barry K."/>
            <person name="LaButti K."/>
            <person name="Morin E."/>
            <person name="Salamov A."/>
            <person name="Lipzen A."/>
            <person name="Mereny Z."/>
            <person name="Hegedus B."/>
            <person name="Baldrian P."/>
            <person name="Stursova M."/>
            <person name="Weitz H."/>
            <person name="Taylor A."/>
            <person name="Grigoriev I.V."/>
            <person name="Nagy L.G."/>
            <person name="Martin F."/>
            <person name="Kauserud H."/>
        </authorList>
    </citation>
    <scope>NUCLEOTIDE SEQUENCE</scope>
    <source>
        <strain evidence="2">9284</strain>
    </source>
</reference>
<gene>
    <name evidence="2" type="ORF">FB45DRAFT_983045</name>
</gene>
<keyword evidence="3" id="KW-1185">Reference proteome</keyword>
<dbReference type="Pfam" id="PF18758">
    <property type="entry name" value="KDZ"/>
    <property type="match status" value="1"/>
</dbReference>
<dbReference type="EMBL" id="JARKIF010000061">
    <property type="protein sequence ID" value="KAJ7606243.1"/>
    <property type="molecule type" value="Genomic_DNA"/>
</dbReference>
<organism evidence="2 3">
    <name type="scientific">Roridomyces roridus</name>
    <dbReference type="NCBI Taxonomy" id="1738132"/>
    <lineage>
        <taxon>Eukaryota</taxon>
        <taxon>Fungi</taxon>
        <taxon>Dikarya</taxon>
        <taxon>Basidiomycota</taxon>
        <taxon>Agaricomycotina</taxon>
        <taxon>Agaricomycetes</taxon>
        <taxon>Agaricomycetidae</taxon>
        <taxon>Agaricales</taxon>
        <taxon>Marasmiineae</taxon>
        <taxon>Mycenaceae</taxon>
        <taxon>Roridomyces</taxon>
    </lineage>
</organism>
<dbReference type="PANTHER" id="PTHR33104:SF2">
    <property type="entry name" value="CXC3 LIKE CYSTEINE CLUSTER DOMAIN-CONTAINING PROTEIN"/>
    <property type="match status" value="1"/>
</dbReference>
<dbReference type="AlphaFoldDB" id="A0AAD7F731"/>
<evidence type="ECO:0000313" key="2">
    <source>
        <dbReference type="EMBL" id="KAJ7606243.1"/>
    </source>
</evidence>
<evidence type="ECO:0000313" key="3">
    <source>
        <dbReference type="Proteomes" id="UP001221142"/>
    </source>
</evidence>
<comment type="caution">
    <text evidence="2">The sequence shown here is derived from an EMBL/GenBank/DDBJ whole genome shotgun (WGS) entry which is preliminary data.</text>
</comment>
<dbReference type="Proteomes" id="UP001221142">
    <property type="component" value="Unassembled WGS sequence"/>
</dbReference>
<evidence type="ECO:0000256" key="1">
    <source>
        <dbReference type="SAM" id="Coils"/>
    </source>
</evidence>
<sequence>MRDTTPPLQWAKTTAYDFYRMLEKMTDSTGVKLPDRYAALLRMNREYSHLMMLKRGGVGHEPEGAAGTAPGALAVHCPCCPRPGINIPDDSQNAPPEKQFLYVCFIALDACFRLKRRMVSNELKDPTLGPGWSYFVESKPYREHLRGATNQQEMSTCSGLAALDHANTKFSRGYSSTGVGMGVCARHEFVQPTGVGDLQKGERYVNMDHIFASLMRHKDSRLFKIISYDIVCQWWKNLVDRLKELPGLVRIAALIHLWRSVIPKMHILGHLIACQLAYSLSYVPGSAQTDGEGIERPWANFGAVVGSTREMGPGSREDVLNNHMGYWNWQKLISLREYRVRGGNSLDLPSTTAERLRARIDRARAEYASQLEGFTEFSQRQGDQVDEWREMIEEWEANPEESRNPYEGKQRMRRKYCWSWRGRMPSVPSSFIAAGLEVEDEQRQVRAQIELKKARTTAQEIDIAALRRKLGRNVARLRVLQQTYTPASIVALNARDVPEGENVENEPLFLPSALSVAQRSTEPLAGLAVMEDMLRDAQCEGALEDLRRLLTGITVKSRLLTYKQTEARHQGMNTRARSIVNRNEVKIRLHSEKYQNAWEAKRRLCGGDPRLVGWPLLMREDIRCMEDAAELGNPATVCPHCIVPCHSLAK</sequence>
<evidence type="ECO:0008006" key="4">
    <source>
        <dbReference type="Google" id="ProtNLM"/>
    </source>
</evidence>
<feature type="coiled-coil region" evidence="1">
    <location>
        <begin position="353"/>
        <end position="398"/>
    </location>
</feature>
<protein>
    <recommendedName>
        <fullName evidence="4">CxC2-like cysteine cluster KDZ transposase-associated domain-containing protein</fullName>
    </recommendedName>
</protein>
<keyword evidence="1" id="KW-0175">Coiled coil</keyword>
<dbReference type="PANTHER" id="PTHR33104">
    <property type="entry name" value="SI:DKEY-29D5.2"/>
    <property type="match status" value="1"/>
</dbReference>
<accession>A0AAD7F731</accession>